<evidence type="ECO:0000256" key="2">
    <source>
        <dbReference type="ARBA" id="ARBA00012247"/>
    </source>
</evidence>
<dbReference type="GO" id="GO:0006629">
    <property type="term" value="P:lipid metabolic process"/>
    <property type="evidence" value="ECO:0007669"/>
    <property type="project" value="InterPro"/>
</dbReference>
<dbReference type="PANTHER" id="PTHR43620:SF7">
    <property type="entry name" value="GLYCEROPHOSPHODIESTER PHOSPHODIESTERASE GDPD5-RELATED"/>
    <property type="match status" value="1"/>
</dbReference>
<dbReference type="Pfam" id="PF03009">
    <property type="entry name" value="GDPD"/>
    <property type="match status" value="1"/>
</dbReference>
<evidence type="ECO:0000256" key="7">
    <source>
        <dbReference type="SAM" id="SignalP"/>
    </source>
</evidence>
<evidence type="ECO:0000256" key="4">
    <source>
        <dbReference type="ARBA" id="ARBA00022798"/>
    </source>
</evidence>
<comment type="catalytic activity">
    <reaction evidence="6">
        <text>a sn-glycero-3-phosphodiester + H2O = an alcohol + sn-glycerol 3-phosphate + H(+)</text>
        <dbReference type="Rhea" id="RHEA:12969"/>
        <dbReference type="ChEBI" id="CHEBI:15377"/>
        <dbReference type="ChEBI" id="CHEBI:15378"/>
        <dbReference type="ChEBI" id="CHEBI:30879"/>
        <dbReference type="ChEBI" id="CHEBI:57597"/>
        <dbReference type="ChEBI" id="CHEBI:83408"/>
        <dbReference type="EC" id="3.1.4.46"/>
    </reaction>
</comment>
<gene>
    <name evidence="9" type="ORF">U27_03857</name>
</gene>
<dbReference type="FunFam" id="3.20.20.190:FF:000009">
    <property type="entry name" value="Glycerophosphodiester phosphodiesterase, periplasmic"/>
    <property type="match status" value="1"/>
</dbReference>
<keyword evidence="10" id="KW-1185">Reference proteome</keyword>
<dbReference type="EMBL" id="DF820465">
    <property type="protein sequence ID" value="GAK56893.1"/>
    <property type="molecule type" value="Genomic_DNA"/>
</dbReference>
<dbReference type="Proteomes" id="UP000030661">
    <property type="component" value="Unassembled WGS sequence"/>
</dbReference>
<dbReference type="GO" id="GO:0006071">
    <property type="term" value="P:glycerol metabolic process"/>
    <property type="evidence" value="ECO:0007669"/>
    <property type="project" value="UniProtKB-KW"/>
</dbReference>
<reference evidence="9" key="1">
    <citation type="journal article" date="2015" name="PeerJ">
        <title>First genomic representation of candidate bacterial phylum KSB3 points to enhanced environmental sensing as a trigger of wastewater bulking.</title>
        <authorList>
            <person name="Sekiguchi Y."/>
            <person name="Ohashi A."/>
            <person name="Parks D.H."/>
            <person name="Yamauchi T."/>
            <person name="Tyson G.W."/>
            <person name="Hugenholtz P."/>
        </authorList>
    </citation>
    <scope>NUCLEOTIDE SEQUENCE [LARGE SCALE GENOMIC DNA]</scope>
</reference>
<evidence type="ECO:0000259" key="8">
    <source>
        <dbReference type="PROSITE" id="PS51704"/>
    </source>
</evidence>
<keyword evidence="5" id="KW-0378">Hydrolase</keyword>
<feature type="chain" id="PRO_5001755433" description="glycerophosphodiester phosphodiesterase" evidence="7">
    <location>
        <begin position="29"/>
        <end position="339"/>
    </location>
</feature>
<dbReference type="Gene3D" id="3.20.20.190">
    <property type="entry name" value="Phosphatidylinositol (PI) phosphodiesterase"/>
    <property type="match status" value="1"/>
</dbReference>
<dbReference type="STRING" id="1499967.U27_03857"/>
<dbReference type="HOGENOM" id="CLU_030226_1_0_0"/>
<evidence type="ECO:0000256" key="3">
    <source>
        <dbReference type="ARBA" id="ARBA00022729"/>
    </source>
</evidence>
<proteinExistence type="inferred from homology"/>
<dbReference type="NCBIfam" id="NF008354">
    <property type="entry name" value="PRK11143.1"/>
    <property type="match status" value="1"/>
</dbReference>
<dbReference type="GO" id="GO:0008889">
    <property type="term" value="F:glycerophosphodiester phosphodiesterase activity"/>
    <property type="evidence" value="ECO:0007669"/>
    <property type="project" value="UniProtKB-EC"/>
</dbReference>
<evidence type="ECO:0000256" key="6">
    <source>
        <dbReference type="ARBA" id="ARBA00047512"/>
    </source>
</evidence>
<feature type="domain" description="GP-PDE" evidence="8">
    <location>
        <begin position="35"/>
        <end position="336"/>
    </location>
</feature>
<evidence type="ECO:0000313" key="9">
    <source>
        <dbReference type="EMBL" id="GAK56893.1"/>
    </source>
</evidence>
<dbReference type="PROSITE" id="PS51704">
    <property type="entry name" value="GP_PDE"/>
    <property type="match status" value="1"/>
</dbReference>
<protein>
    <recommendedName>
        <fullName evidence="2">glycerophosphodiester phosphodiesterase</fullName>
        <ecNumber evidence="2">3.1.4.46</ecNumber>
    </recommendedName>
</protein>
<dbReference type="InterPro" id="IPR030395">
    <property type="entry name" value="GP_PDE_dom"/>
</dbReference>
<sequence length="339" mass="38150">MKKKYVWYILIIIAVLCCALNLNVPVQAQHTNSQKMIIAHRGASGYLPEHTLEAVAMAYALGADFIEQDVVLTRDGTPVVLHDIYLDLTTNVREIFPHRARPDGRWYVIDFTLAEIKTLQVSERVQPGTRMVVFPTRFPVGKSDFEIPTLAEEIELIQGLNTSTGRNVGIYPELKQPAFHTREGYDIGKIVLDMLAEYGYEGPEANVYVQCFEPDYTQRLRQELGTKLPLVQLIGAGRVYDVLVTAAGLDLIASYANGIGPALSRIVSEKAGNARKISELVTQAHKRGLVVHPYTFRQDELPPYIQNFDELIRLFFFDIGVDGGFTDFPDRMKNAFSQR</sequence>
<evidence type="ECO:0000256" key="5">
    <source>
        <dbReference type="ARBA" id="ARBA00022801"/>
    </source>
</evidence>
<evidence type="ECO:0000313" key="10">
    <source>
        <dbReference type="Proteomes" id="UP000030661"/>
    </source>
</evidence>
<keyword evidence="3 7" id="KW-0732">Signal</keyword>
<evidence type="ECO:0000256" key="1">
    <source>
        <dbReference type="ARBA" id="ARBA00007277"/>
    </source>
</evidence>
<dbReference type="GO" id="GO:0042597">
    <property type="term" value="C:periplasmic space"/>
    <property type="evidence" value="ECO:0007669"/>
    <property type="project" value="TreeGrafter"/>
</dbReference>
<feature type="signal peptide" evidence="7">
    <location>
        <begin position="1"/>
        <end position="28"/>
    </location>
</feature>
<organism evidence="9">
    <name type="scientific">Vecturithrix granuli</name>
    <dbReference type="NCBI Taxonomy" id="1499967"/>
    <lineage>
        <taxon>Bacteria</taxon>
        <taxon>Candidatus Moduliflexota</taxon>
        <taxon>Candidatus Vecturitrichia</taxon>
        <taxon>Candidatus Vecturitrichales</taxon>
        <taxon>Candidatus Vecturitrichaceae</taxon>
        <taxon>Candidatus Vecturithrix</taxon>
    </lineage>
</organism>
<dbReference type="EC" id="3.1.4.46" evidence="2"/>
<keyword evidence="4" id="KW-0319">Glycerol metabolism</keyword>
<name>A0A081BX38_VECG1</name>
<dbReference type="PANTHER" id="PTHR43620">
    <property type="entry name" value="GLYCEROPHOSPHORYL DIESTER PHOSPHODIESTERASE"/>
    <property type="match status" value="1"/>
</dbReference>
<comment type="similarity">
    <text evidence="1">Belongs to the glycerophosphoryl diester phosphodiesterase family.</text>
</comment>
<dbReference type="InterPro" id="IPR017946">
    <property type="entry name" value="PLC-like_Pdiesterase_TIM-brl"/>
</dbReference>
<dbReference type="SUPFAM" id="SSF51695">
    <property type="entry name" value="PLC-like phosphodiesterases"/>
    <property type="match status" value="1"/>
</dbReference>
<dbReference type="AlphaFoldDB" id="A0A081BX38"/>
<accession>A0A081BX38</accession>
<dbReference type="eggNOG" id="COG0584">
    <property type="taxonomic scope" value="Bacteria"/>
</dbReference>